<feature type="compositionally biased region" description="Polar residues" evidence="1">
    <location>
        <begin position="35"/>
        <end position="51"/>
    </location>
</feature>
<dbReference type="InterPro" id="IPR040976">
    <property type="entry name" value="Pkinase_fungal"/>
</dbReference>
<feature type="compositionally biased region" description="Polar residues" evidence="1">
    <location>
        <begin position="1"/>
        <end position="23"/>
    </location>
</feature>
<dbReference type="PANTHER" id="PTHR38248">
    <property type="entry name" value="FUNK1 6"/>
    <property type="match status" value="1"/>
</dbReference>
<dbReference type="AlphaFoldDB" id="A0A8H7BZS0"/>
<protein>
    <recommendedName>
        <fullName evidence="2">Fungal-type protein kinase domain-containing protein</fullName>
    </recommendedName>
</protein>
<comment type="caution">
    <text evidence="3">The sequence shown here is derived from an EMBL/GenBank/DDBJ whole genome shotgun (WGS) entry which is preliminary data.</text>
</comment>
<dbReference type="InterPro" id="IPR011009">
    <property type="entry name" value="Kinase-like_dom_sf"/>
</dbReference>
<evidence type="ECO:0000259" key="2">
    <source>
        <dbReference type="Pfam" id="PF17667"/>
    </source>
</evidence>
<reference evidence="3 4" key="1">
    <citation type="journal article" name="Sci. Rep.">
        <title>Telomere-to-telomere assembled and centromere annotated genomes of the two main subspecies of the button mushroom Agaricus bisporus reveal especially polymorphic chromosome ends.</title>
        <authorList>
            <person name="Sonnenberg A.S.M."/>
            <person name="Sedaghat-Telgerd N."/>
            <person name="Lavrijssen B."/>
            <person name="Ohm R.A."/>
            <person name="Hendrickx P.M."/>
            <person name="Scholtmeijer K."/>
            <person name="Baars J.J.P."/>
            <person name="van Peer A."/>
        </authorList>
    </citation>
    <scope>NUCLEOTIDE SEQUENCE [LARGE SCALE GENOMIC DNA]</scope>
    <source>
        <strain evidence="3 4">H119_p4</strain>
    </source>
</reference>
<feature type="domain" description="Fungal-type protein kinase" evidence="2">
    <location>
        <begin position="530"/>
        <end position="653"/>
    </location>
</feature>
<gene>
    <name evidence="3" type="ORF">Agabi119p4_11458</name>
</gene>
<organism evidence="3 4">
    <name type="scientific">Agaricus bisporus var. burnettii</name>
    <dbReference type="NCBI Taxonomy" id="192524"/>
    <lineage>
        <taxon>Eukaryota</taxon>
        <taxon>Fungi</taxon>
        <taxon>Dikarya</taxon>
        <taxon>Basidiomycota</taxon>
        <taxon>Agaricomycotina</taxon>
        <taxon>Agaricomycetes</taxon>
        <taxon>Agaricomycetidae</taxon>
        <taxon>Agaricales</taxon>
        <taxon>Agaricineae</taxon>
        <taxon>Agaricaceae</taxon>
        <taxon>Agaricus</taxon>
    </lineage>
</organism>
<dbReference type="Pfam" id="PF17667">
    <property type="entry name" value="Pkinase_fungal"/>
    <property type="match status" value="2"/>
</dbReference>
<evidence type="ECO:0000313" key="4">
    <source>
        <dbReference type="Proteomes" id="UP000629468"/>
    </source>
</evidence>
<feature type="region of interest" description="Disordered" evidence="1">
    <location>
        <begin position="282"/>
        <end position="322"/>
    </location>
</feature>
<accession>A0A8H7BZS0</accession>
<feature type="region of interest" description="Disordered" evidence="1">
    <location>
        <begin position="1"/>
        <end position="52"/>
    </location>
</feature>
<dbReference type="SUPFAM" id="SSF56112">
    <property type="entry name" value="Protein kinase-like (PK-like)"/>
    <property type="match status" value="1"/>
</dbReference>
<feature type="region of interest" description="Disordered" evidence="1">
    <location>
        <begin position="83"/>
        <end position="102"/>
    </location>
</feature>
<name>A0A8H7BZS0_AGABI</name>
<proteinExistence type="predicted"/>
<evidence type="ECO:0000313" key="3">
    <source>
        <dbReference type="EMBL" id="KAF7759763.1"/>
    </source>
</evidence>
<feature type="domain" description="Fungal-type protein kinase" evidence="2">
    <location>
        <begin position="321"/>
        <end position="482"/>
    </location>
</feature>
<feature type="compositionally biased region" description="Polar residues" evidence="1">
    <location>
        <begin position="87"/>
        <end position="102"/>
    </location>
</feature>
<dbReference type="Gene3D" id="1.10.510.10">
    <property type="entry name" value="Transferase(Phosphotransferase) domain 1"/>
    <property type="match status" value="1"/>
</dbReference>
<dbReference type="EMBL" id="JABXXO010000016">
    <property type="protein sequence ID" value="KAF7759763.1"/>
    <property type="molecule type" value="Genomic_DNA"/>
</dbReference>
<evidence type="ECO:0000256" key="1">
    <source>
        <dbReference type="SAM" id="MobiDB-lite"/>
    </source>
</evidence>
<dbReference type="PANTHER" id="PTHR38248:SF2">
    <property type="entry name" value="FUNK1 11"/>
    <property type="match status" value="1"/>
</dbReference>
<sequence length="786" mass="87364">MPTPSTPSRASGSLDSQFSQSTSRDFDTPYKFKGTSASASSHHLGNQITRSSVEDDARLQGVEEGVDPGLFIEQLLTRRFSGDTPGSIATSQLSSNAGVTSSSEIGLEQGNAYLERVKEVMKPSFGQQSPLGKALIDYQNAGDCEGDGYPHLVNLFNYILATIRKSNLRTQLDQLIGPESEENRIQAIRYDRHSTQYEWGGSTGLRPDILIVLEKSIRDFANEQVKLQNELQEKKSPSLAPLDEYDPSLTVVTNRNSIHVKLRAALCPVELKWRRKSVASKATSTDTGAEAESPIPGKRKAISGSVKNGRKSKRLKSTSTHNSQMGTYGSAFLSRCLGITHMIGLIVNYGEVFIYWCDRQSIIVSSAINIFEDFETFAALVTALSRLTLREWGIMEQLNPDPKGYINLQLGSFPLQTTFGPSCGTVQIKTNDIPIFHRRSLLGRGTLVVRGELVSDNTAKPVIVKFSHPETSRLPEHHFIQEGHRDAKLKSFLPKLFAASIKPMEGFSTTAIRRCLGLPIKEDGARAPYLLVMEPLVPMTTLTDATQFFKAMSNCIGLHHEMWNLGFEHGDISLNNLMCRQTENAEDFAGVLIDWDLATLRGKDDEVTGGGMTRTGTIPWMSLEFLLPAGPLPKFRRYRHDMESFGWCLVYQCLDHAGNHGFLRNWHEVETTYSTRKVLLTDFEQYEPRKGFDDLYKISMQLIAMHVSQIAHLPHLTPGHGPLLHSTPGYTSSPLSGNRNFWERSGVFGGLKKLGAALPSEKQELKPEEVWELWSGALSLAWEAPS</sequence>
<dbReference type="Proteomes" id="UP000629468">
    <property type="component" value="Unassembled WGS sequence"/>
</dbReference>